<name>A0A815TQC5_9BILA</name>
<reference evidence="2" key="1">
    <citation type="submission" date="2021-02" db="EMBL/GenBank/DDBJ databases">
        <authorList>
            <person name="Nowell W R."/>
        </authorList>
    </citation>
    <scope>NUCLEOTIDE SEQUENCE</scope>
</reference>
<gene>
    <name evidence="3" type="ORF">JBS370_LOCUS35858</name>
    <name evidence="2" type="ORF">ZHD862_LOCUS37857</name>
</gene>
<evidence type="ECO:0008006" key="5">
    <source>
        <dbReference type="Google" id="ProtNLM"/>
    </source>
</evidence>
<evidence type="ECO:0000256" key="1">
    <source>
        <dbReference type="SAM" id="Coils"/>
    </source>
</evidence>
<feature type="coiled-coil region" evidence="1">
    <location>
        <begin position="85"/>
        <end position="155"/>
    </location>
</feature>
<sequence length="199" mass="23664">MATEKKSNLCSVCNKLAGVCFCIGCNKYFCPEDFREHEKQLAIKFDNEVVRSHDELLDQIQKLEKSNYLSSDLFAQIKQWEKTTINNVERAAEKAYHQLTELINKKRTEITKQLESVTKEIRSCREEENFVENDIDQIKQEIDKIKQKFEKIMQKDKNQSIIVENNQVDWNRLIYIRGIQKEQETQGKQINCEYFQPKF</sequence>
<organism evidence="2 4">
    <name type="scientific">Rotaria sordida</name>
    <dbReference type="NCBI Taxonomy" id="392033"/>
    <lineage>
        <taxon>Eukaryota</taxon>
        <taxon>Metazoa</taxon>
        <taxon>Spiralia</taxon>
        <taxon>Gnathifera</taxon>
        <taxon>Rotifera</taxon>
        <taxon>Eurotatoria</taxon>
        <taxon>Bdelloidea</taxon>
        <taxon>Philodinida</taxon>
        <taxon>Philodinidae</taxon>
        <taxon>Rotaria</taxon>
    </lineage>
</organism>
<evidence type="ECO:0000313" key="4">
    <source>
        <dbReference type="Proteomes" id="UP000663864"/>
    </source>
</evidence>
<dbReference type="Proteomes" id="UP000663836">
    <property type="component" value="Unassembled WGS sequence"/>
</dbReference>
<protein>
    <recommendedName>
        <fullName evidence="5">B box-type domain-containing protein</fullName>
    </recommendedName>
</protein>
<dbReference type="AlphaFoldDB" id="A0A815TQC5"/>
<evidence type="ECO:0000313" key="3">
    <source>
        <dbReference type="EMBL" id="CAF4187661.1"/>
    </source>
</evidence>
<dbReference type="Proteomes" id="UP000663864">
    <property type="component" value="Unassembled WGS sequence"/>
</dbReference>
<dbReference type="EMBL" id="CAJOBD010013137">
    <property type="protein sequence ID" value="CAF4187661.1"/>
    <property type="molecule type" value="Genomic_DNA"/>
</dbReference>
<accession>A0A815TQC5</accession>
<evidence type="ECO:0000313" key="2">
    <source>
        <dbReference type="EMBL" id="CAF1509709.1"/>
    </source>
</evidence>
<comment type="caution">
    <text evidence="2">The sequence shown here is derived from an EMBL/GenBank/DDBJ whole genome shotgun (WGS) entry which is preliminary data.</text>
</comment>
<keyword evidence="1" id="KW-0175">Coiled coil</keyword>
<proteinExistence type="predicted"/>
<dbReference type="EMBL" id="CAJNOT010007670">
    <property type="protein sequence ID" value="CAF1509709.1"/>
    <property type="molecule type" value="Genomic_DNA"/>
</dbReference>